<gene>
    <name evidence="6" type="primary">METTL14_0</name>
    <name evidence="6" type="ORF">FJT64_017735</name>
</gene>
<evidence type="ECO:0000256" key="2">
    <source>
        <dbReference type="ARBA" id="ARBA00023242"/>
    </source>
</evidence>
<accession>A0A6A4WVB6</accession>
<evidence type="ECO:0000313" key="6">
    <source>
        <dbReference type="EMBL" id="KAF0311416.1"/>
    </source>
</evidence>
<dbReference type="PANTHER" id="PTHR13107">
    <property type="entry name" value="N6-ADENOSINE-METHYLTRANSFERASE NON-CATALYTIC SUBUNIT"/>
    <property type="match status" value="1"/>
</dbReference>
<dbReference type="PANTHER" id="PTHR13107:SF0">
    <property type="entry name" value="N6-ADENOSINE-METHYLTRANSFERASE NON-CATALYTIC SUBUNIT"/>
    <property type="match status" value="1"/>
</dbReference>
<dbReference type="GO" id="GO:0003729">
    <property type="term" value="F:mRNA binding"/>
    <property type="evidence" value="ECO:0007669"/>
    <property type="project" value="TreeGrafter"/>
</dbReference>
<organism evidence="6 7">
    <name type="scientific">Amphibalanus amphitrite</name>
    <name type="common">Striped barnacle</name>
    <name type="synonym">Balanus amphitrite</name>
    <dbReference type="NCBI Taxonomy" id="1232801"/>
    <lineage>
        <taxon>Eukaryota</taxon>
        <taxon>Metazoa</taxon>
        <taxon>Ecdysozoa</taxon>
        <taxon>Arthropoda</taxon>
        <taxon>Crustacea</taxon>
        <taxon>Multicrustacea</taxon>
        <taxon>Cirripedia</taxon>
        <taxon>Thoracica</taxon>
        <taxon>Thoracicalcarea</taxon>
        <taxon>Balanomorpha</taxon>
        <taxon>Balanoidea</taxon>
        <taxon>Balanidae</taxon>
        <taxon>Amphibalaninae</taxon>
        <taxon>Amphibalanus</taxon>
    </lineage>
</organism>
<proteinExistence type="inferred from homology"/>
<reference evidence="6 7" key="1">
    <citation type="submission" date="2019-07" db="EMBL/GenBank/DDBJ databases">
        <title>Draft genome assembly of a fouling barnacle, Amphibalanus amphitrite (Darwin, 1854): The first reference genome for Thecostraca.</title>
        <authorList>
            <person name="Kim W."/>
        </authorList>
    </citation>
    <scope>NUCLEOTIDE SEQUENCE [LARGE SCALE GENOMIC DNA]</scope>
    <source>
        <strain evidence="6">SNU_AA5</strain>
        <tissue evidence="6">Soma without cirri and trophi</tissue>
    </source>
</reference>
<keyword evidence="2" id="KW-0539">Nucleus</keyword>
<evidence type="ECO:0000256" key="1">
    <source>
        <dbReference type="ARBA" id="ARBA00004123"/>
    </source>
</evidence>
<dbReference type="GO" id="GO:0032259">
    <property type="term" value="P:methylation"/>
    <property type="evidence" value="ECO:0007669"/>
    <property type="project" value="UniProtKB-KW"/>
</dbReference>
<evidence type="ECO:0000256" key="5">
    <source>
        <dbReference type="PROSITE-ProRule" id="PRU00489"/>
    </source>
</evidence>
<keyword evidence="6" id="KW-0489">Methyltransferase</keyword>
<sequence length="263" mass="30467">MVYTDSSAFLKGTQSANPHNDYCQHFVDTGQRPQNFIRDVGLEDRFEEYPKLRELIKLKDELIEETATPPMYLKTDLLSFELRQLRSEFDVILVEPPLEEYQRTLGVTNERFWNWDEIMGLQLDQVAAHRSFVFLWCGSSDGLDKGRQCLRKWGFRRCEDICWIKTNIKNPGHNKNLETKAIFQRTKEHCLMGIKGTVRRSVDGDFIHANVDIDLIIAEDPGYGSLEKAKEIFHIIEHFCLGRRSYAMHGAGFRKQGGSDMGD</sequence>
<dbReference type="GO" id="GO:0036396">
    <property type="term" value="C:RNA N6-methyladenosine methyltransferase complex"/>
    <property type="evidence" value="ECO:0007669"/>
    <property type="project" value="UniProtKB-ARBA"/>
</dbReference>
<dbReference type="GO" id="GO:0005634">
    <property type="term" value="C:nucleus"/>
    <property type="evidence" value="ECO:0007669"/>
    <property type="project" value="UniProtKB-SubCell"/>
</dbReference>
<dbReference type="Pfam" id="PF05063">
    <property type="entry name" value="MT-A70"/>
    <property type="match status" value="1"/>
</dbReference>
<keyword evidence="7" id="KW-1185">Reference proteome</keyword>
<dbReference type="PROSITE" id="PS51592">
    <property type="entry name" value="SAM_MTA70L_2"/>
    <property type="match status" value="1"/>
</dbReference>
<evidence type="ECO:0000256" key="3">
    <source>
        <dbReference type="ARBA" id="ARBA00032942"/>
    </source>
</evidence>
<dbReference type="GO" id="GO:0008168">
    <property type="term" value="F:methyltransferase activity"/>
    <property type="evidence" value="ECO:0007669"/>
    <property type="project" value="UniProtKB-KW"/>
</dbReference>
<dbReference type="SUPFAM" id="SSF53335">
    <property type="entry name" value="S-adenosyl-L-methionine-dependent methyltransferases"/>
    <property type="match status" value="1"/>
</dbReference>
<dbReference type="Proteomes" id="UP000440578">
    <property type="component" value="Unassembled WGS sequence"/>
</dbReference>
<evidence type="ECO:0000313" key="7">
    <source>
        <dbReference type="Proteomes" id="UP000440578"/>
    </source>
</evidence>
<name>A0A6A4WVB6_AMPAM</name>
<evidence type="ECO:0000256" key="4">
    <source>
        <dbReference type="ARBA" id="ARBA00049757"/>
    </source>
</evidence>
<keyword evidence="6" id="KW-0808">Transferase</keyword>
<dbReference type="InterPro" id="IPR029063">
    <property type="entry name" value="SAM-dependent_MTases_sf"/>
</dbReference>
<dbReference type="PROSITE" id="PS51143">
    <property type="entry name" value="MT_A70"/>
    <property type="match status" value="1"/>
</dbReference>
<comment type="similarity">
    <text evidence="5">Belongs to the MT-A70-like family.</text>
</comment>
<dbReference type="EMBL" id="VIIS01000240">
    <property type="protein sequence ID" value="KAF0311416.1"/>
    <property type="molecule type" value="Genomic_DNA"/>
</dbReference>
<protein>
    <recommendedName>
        <fullName evidence="4">N(6)-adenosine-methyltransferase non-catalytic subunit METTL14</fullName>
    </recommendedName>
    <alternativeName>
        <fullName evidence="3">Methyltransferase-like protein 14</fullName>
    </alternativeName>
</protein>
<comment type="caution">
    <text evidence="6">The sequence shown here is derived from an EMBL/GenBank/DDBJ whole genome shotgun (WGS) entry which is preliminary data.</text>
</comment>
<dbReference type="AlphaFoldDB" id="A0A6A4WVB6"/>
<dbReference type="InterPro" id="IPR007757">
    <property type="entry name" value="MT-A70-like"/>
</dbReference>
<comment type="subcellular location">
    <subcellularLocation>
        <location evidence="1">Nucleus</location>
    </subcellularLocation>
</comment>
<dbReference type="InterPro" id="IPR045123">
    <property type="entry name" value="METTL14-like"/>
</dbReference>
<dbReference type="OrthoDB" id="14833at2759"/>